<dbReference type="AlphaFoldDB" id="A0AAJ2U5M3"/>
<dbReference type="Proteomes" id="UP001285636">
    <property type="component" value="Unassembled WGS sequence"/>
</dbReference>
<comment type="caution">
    <text evidence="2">The sequence shown here is derived from an EMBL/GenBank/DDBJ whole genome shotgun (WGS) entry which is preliminary data.</text>
</comment>
<gene>
    <name evidence="2" type="ORF">RYX45_23210</name>
</gene>
<proteinExistence type="predicted"/>
<dbReference type="InterPro" id="IPR049426">
    <property type="entry name" value="Acyl-CoA-dh-like_C"/>
</dbReference>
<dbReference type="Gene3D" id="1.20.140.10">
    <property type="entry name" value="Butyryl-CoA Dehydrogenase, subunit A, domain 3"/>
    <property type="match status" value="1"/>
</dbReference>
<protein>
    <submittedName>
        <fullName evidence="2">Acyl-CoA dehydrogenase</fullName>
    </submittedName>
</protein>
<name>A0AAJ2U5M3_ALKPS</name>
<evidence type="ECO:0000313" key="3">
    <source>
        <dbReference type="Proteomes" id="UP001285636"/>
    </source>
</evidence>
<feature type="domain" description="Acyl-CoA dehydrogenase-like C-terminal" evidence="1">
    <location>
        <begin position="14"/>
        <end position="55"/>
    </location>
</feature>
<sequence>KAIAKDGVDKNCQKLLYTQIFCQEAFNQIEAIAKETLVAIEHGDTLRMMLSSLRKFTRHTPINVIAKKREAADVIIAAERYVV</sequence>
<feature type="non-terminal residue" evidence="2">
    <location>
        <position position="1"/>
    </location>
</feature>
<evidence type="ECO:0000313" key="2">
    <source>
        <dbReference type="EMBL" id="MDV2888075.1"/>
    </source>
</evidence>
<accession>A0AAJ2U5M3</accession>
<dbReference type="EMBL" id="JAWJAY010000896">
    <property type="protein sequence ID" value="MDV2888075.1"/>
    <property type="molecule type" value="Genomic_DNA"/>
</dbReference>
<evidence type="ECO:0000259" key="1">
    <source>
        <dbReference type="Pfam" id="PF21263"/>
    </source>
</evidence>
<dbReference type="Pfam" id="PF21263">
    <property type="entry name" value="Acyl-CoA-dh_C"/>
    <property type="match status" value="1"/>
</dbReference>
<reference evidence="2" key="1">
    <citation type="submission" date="2023-10" db="EMBL/GenBank/DDBJ databases">
        <title>Screening of Alkalihalophilus pseudofirmusBZ-TG-HK211 and Its Alleviation of Salt Stress on Rapeseed Growth.</title>
        <authorList>
            <person name="Zhao B."/>
            <person name="Guo T."/>
        </authorList>
    </citation>
    <scope>NUCLEOTIDE SEQUENCE</scope>
    <source>
        <strain evidence="2">BZ-TG-HK211</strain>
    </source>
</reference>
<organism evidence="2 3">
    <name type="scientific">Alkalihalophilus pseudofirmus</name>
    <name type="common">Bacillus pseudofirmus</name>
    <dbReference type="NCBI Taxonomy" id="79885"/>
    <lineage>
        <taxon>Bacteria</taxon>
        <taxon>Bacillati</taxon>
        <taxon>Bacillota</taxon>
        <taxon>Bacilli</taxon>
        <taxon>Bacillales</taxon>
        <taxon>Bacillaceae</taxon>
        <taxon>Alkalihalophilus</taxon>
    </lineage>
</organism>